<comment type="subunit">
    <text evidence="5">Component of the Mediator complex.</text>
</comment>
<dbReference type="InterPro" id="IPR044613">
    <property type="entry name" value="Nep1/2-like"/>
</dbReference>
<dbReference type="Proteomes" id="UP000440578">
    <property type="component" value="Unassembled WGS sequence"/>
</dbReference>
<dbReference type="PANTHER" id="PTHR46468">
    <property type="entry name" value="SENTRIN-SPECIFIC PROTEASE 8"/>
    <property type="match status" value="1"/>
</dbReference>
<keyword evidence="5" id="KW-0010">Activator</keyword>
<dbReference type="Pfam" id="PF05669">
    <property type="entry name" value="Med31"/>
    <property type="match status" value="1"/>
</dbReference>
<evidence type="ECO:0000256" key="3">
    <source>
        <dbReference type="ARBA" id="ARBA00022801"/>
    </source>
</evidence>
<dbReference type="GO" id="GO:0003712">
    <property type="term" value="F:transcription coregulator activity"/>
    <property type="evidence" value="ECO:0007669"/>
    <property type="project" value="InterPro"/>
</dbReference>
<sequence length="242" mass="27613">MFLCRYPMCLHFLDLLQYEHFRKELVNSQCTKFIDDQQILHWQHYTRRRTQLLSDGEILAGPHWLNDKLIQFYLDYLEHEAFPAADVALVGPDVTQFARLCAEPDLAAFLAPLRLKERRGVLLVINDCDRPDAPGGSHWSLLAAVGGRFIHYDSMSGGNETAARQMARRLAPILGCSAKMTEASCSRQQNGYDCGVFALVHAEEVLRRLDSGGDLLRVNVSQERVEEARRDMLRLIKEIAKR</sequence>
<dbReference type="GO" id="GO:0006355">
    <property type="term" value="P:regulation of DNA-templated transcription"/>
    <property type="evidence" value="ECO:0007669"/>
    <property type="project" value="InterPro"/>
</dbReference>
<organism evidence="7 8">
    <name type="scientific">Amphibalanus amphitrite</name>
    <name type="common">Striped barnacle</name>
    <name type="synonym">Balanus amphitrite</name>
    <dbReference type="NCBI Taxonomy" id="1232801"/>
    <lineage>
        <taxon>Eukaryota</taxon>
        <taxon>Metazoa</taxon>
        <taxon>Ecdysozoa</taxon>
        <taxon>Arthropoda</taxon>
        <taxon>Crustacea</taxon>
        <taxon>Multicrustacea</taxon>
        <taxon>Cirripedia</taxon>
        <taxon>Thoracica</taxon>
        <taxon>Thoracicalcarea</taxon>
        <taxon>Balanomorpha</taxon>
        <taxon>Balanoidea</taxon>
        <taxon>Balanidae</taxon>
        <taxon>Amphibalaninae</taxon>
        <taxon>Amphibalanus</taxon>
    </lineage>
</organism>
<dbReference type="GO" id="GO:0008234">
    <property type="term" value="F:cysteine-type peptidase activity"/>
    <property type="evidence" value="ECO:0007669"/>
    <property type="project" value="UniProtKB-KW"/>
</dbReference>
<evidence type="ECO:0000256" key="4">
    <source>
        <dbReference type="ARBA" id="ARBA00022807"/>
    </source>
</evidence>
<comment type="subcellular location">
    <subcellularLocation>
        <location evidence="5">Nucleus</location>
    </subcellularLocation>
</comment>
<dbReference type="GO" id="GO:0019784">
    <property type="term" value="F:deNEDDylase activity"/>
    <property type="evidence" value="ECO:0007669"/>
    <property type="project" value="InterPro"/>
</dbReference>
<dbReference type="PANTHER" id="PTHR46468:SF1">
    <property type="entry name" value="SENTRIN-SPECIFIC PROTEASE 8"/>
    <property type="match status" value="1"/>
</dbReference>
<gene>
    <name evidence="7" type="primary">SENP8</name>
    <name evidence="7" type="ORF">FJT64_018850</name>
</gene>
<proteinExistence type="inferred from homology"/>
<keyword evidence="2 7" id="KW-0645">Protease</keyword>
<dbReference type="AlphaFoldDB" id="A0A6A4X6S5"/>
<comment type="similarity">
    <text evidence="1">Belongs to the peptidase C48 family.</text>
</comment>
<dbReference type="EMBL" id="VIIS01000346">
    <property type="protein sequence ID" value="KAF0310101.1"/>
    <property type="molecule type" value="Genomic_DNA"/>
</dbReference>
<evidence type="ECO:0000256" key="5">
    <source>
        <dbReference type="RuleBase" id="RU364129"/>
    </source>
</evidence>
<dbReference type="InterPro" id="IPR008831">
    <property type="entry name" value="Mediator_Med31"/>
</dbReference>
<dbReference type="Pfam" id="PF02902">
    <property type="entry name" value="Peptidase_C48"/>
    <property type="match status" value="1"/>
</dbReference>
<evidence type="ECO:0000259" key="6">
    <source>
        <dbReference type="PROSITE" id="PS50600"/>
    </source>
</evidence>
<keyword evidence="5" id="KW-0804">Transcription</keyword>
<keyword evidence="4" id="KW-0788">Thiol protease</keyword>
<dbReference type="GO" id="GO:0016592">
    <property type="term" value="C:mediator complex"/>
    <property type="evidence" value="ECO:0007669"/>
    <property type="project" value="InterPro"/>
</dbReference>
<accession>A0A6A4X6S5</accession>
<dbReference type="OrthoDB" id="5065855at2759"/>
<protein>
    <recommendedName>
        <fullName evidence="5">Mediator of RNA polymerase II transcription subunit 31</fullName>
    </recommendedName>
</protein>
<dbReference type="GO" id="GO:0006508">
    <property type="term" value="P:proteolysis"/>
    <property type="evidence" value="ECO:0007669"/>
    <property type="project" value="UniProtKB-KW"/>
</dbReference>
<keyword evidence="8" id="KW-1185">Reference proteome</keyword>
<comment type="function">
    <text evidence="5">Component of the Mediator complex, a coactivator involved in the regulated transcription of nearly all RNA polymerase II-dependent genes. Mediator functions as a bridge to convey information from gene-specific regulatory proteins to the basal RNA polymerase II transcription machinery. Mediator is recruited to promoters by direct interactions with regulatory proteins and serves as a scaffold for the assembly of a functional preinitiation complex with RNA polymerase II and the general transcription factors.</text>
</comment>
<keyword evidence="3" id="KW-0378">Hydrolase</keyword>
<keyword evidence="5" id="KW-0805">Transcription regulation</keyword>
<dbReference type="GO" id="GO:0000338">
    <property type="term" value="P:protein deneddylation"/>
    <property type="evidence" value="ECO:0007669"/>
    <property type="project" value="TreeGrafter"/>
</dbReference>
<reference evidence="7 8" key="1">
    <citation type="submission" date="2019-07" db="EMBL/GenBank/DDBJ databases">
        <title>Draft genome assembly of a fouling barnacle, Amphibalanus amphitrite (Darwin, 1854): The first reference genome for Thecostraca.</title>
        <authorList>
            <person name="Kim W."/>
        </authorList>
    </citation>
    <scope>NUCLEOTIDE SEQUENCE [LARGE SCALE GENOMIC DNA]</scope>
    <source>
        <strain evidence="7">SNU_AA5</strain>
        <tissue evidence="7">Soma without cirri and trophi</tissue>
    </source>
</reference>
<dbReference type="InterPro" id="IPR003653">
    <property type="entry name" value="Peptidase_C48_C"/>
</dbReference>
<dbReference type="InterPro" id="IPR038765">
    <property type="entry name" value="Papain-like_cys_pep_sf"/>
</dbReference>
<evidence type="ECO:0000256" key="2">
    <source>
        <dbReference type="ARBA" id="ARBA00022670"/>
    </source>
</evidence>
<dbReference type="PROSITE" id="PS50600">
    <property type="entry name" value="ULP_PROTEASE"/>
    <property type="match status" value="1"/>
</dbReference>
<feature type="domain" description="Ubiquitin-like protease family profile" evidence="6">
    <location>
        <begin position="43"/>
        <end position="205"/>
    </location>
</feature>
<comment type="caution">
    <text evidence="7">The sequence shown here is derived from an EMBL/GenBank/DDBJ whole genome shotgun (WGS) entry which is preliminary data.</text>
</comment>
<comment type="similarity">
    <text evidence="5">Belongs to the Mediator complex subunit 31 family.</text>
</comment>
<evidence type="ECO:0000256" key="1">
    <source>
        <dbReference type="ARBA" id="ARBA00005234"/>
    </source>
</evidence>
<dbReference type="SUPFAM" id="SSF54001">
    <property type="entry name" value="Cysteine proteinases"/>
    <property type="match status" value="1"/>
</dbReference>
<name>A0A6A4X6S5_AMPAM</name>
<dbReference type="Gene3D" id="3.40.395.10">
    <property type="entry name" value="Adenoviral Proteinase, Chain A"/>
    <property type="match status" value="1"/>
</dbReference>
<keyword evidence="5" id="KW-0539">Nucleus</keyword>
<evidence type="ECO:0000313" key="7">
    <source>
        <dbReference type="EMBL" id="KAF0310101.1"/>
    </source>
</evidence>
<evidence type="ECO:0000313" key="8">
    <source>
        <dbReference type="Proteomes" id="UP000440578"/>
    </source>
</evidence>